<feature type="domain" description="SMC hinge" evidence="5">
    <location>
        <begin position="1"/>
        <end position="49"/>
    </location>
</feature>
<dbReference type="GO" id="GO:0005524">
    <property type="term" value="F:ATP binding"/>
    <property type="evidence" value="ECO:0007669"/>
    <property type="project" value="InterPro"/>
</dbReference>
<reference evidence="6 7" key="1">
    <citation type="submission" date="2015-09" db="EMBL/GenBank/DDBJ databases">
        <title>Draft genome of the parasitic nematode Teladorsagia circumcincta isolate WARC Sus (inbred).</title>
        <authorList>
            <person name="Mitreva M."/>
        </authorList>
    </citation>
    <scope>NUCLEOTIDE SEQUENCE [LARGE SCALE GENOMIC DNA]</scope>
    <source>
        <strain evidence="6 7">S</strain>
    </source>
</reference>
<dbReference type="InterPro" id="IPR036277">
    <property type="entry name" value="SMC_hinge_sf"/>
</dbReference>
<organism evidence="6 7">
    <name type="scientific">Teladorsagia circumcincta</name>
    <name type="common">Brown stomach worm</name>
    <name type="synonym">Ostertagia circumcincta</name>
    <dbReference type="NCBI Taxonomy" id="45464"/>
    <lineage>
        <taxon>Eukaryota</taxon>
        <taxon>Metazoa</taxon>
        <taxon>Ecdysozoa</taxon>
        <taxon>Nematoda</taxon>
        <taxon>Chromadorea</taxon>
        <taxon>Rhabditida</taxon>
        <taxon>Rhabditina</taxon>
        <taxon>Rhabditomorpha</taxon>
        <taxon>Strongyloidea</taxon>
        <taxon>Trichostrongylidae</taxon>
        <taxon>Teladorsagia</taxon>
    </lineage>
</organism>
<dbReference type="SUPFAM" id="SSF75553">
    <property type="entry name" value="Smc hinge domain"/>
    <property type="match status" value="1"/>
</dbReference>
<evidence type="ECO:0000256" key="4">
    <source>
        <dbReference type="ARBA" id="ARBA00023306"/>
    </source>
</evidence>
<dbReference type="EMBL" id="KZ424920">
    <property type="protein sequence ID" value="PIO52852.1"/>
    <property type="molecule type" value="Genomic_DNA"/>
</dbReference>
<feature type="non-terminal residue" evidence="6">
    <location>
        <position position="1"/>
    </location>
</feature>
<gene>
    <name evidence="6" type="ORF">TELCIR_25835</name>
</gene>
<evidence type="ECO:0000259" key="5">
    <source>
        <dbReference type="Pfam" id="PF06470"/>
    </source>
</evidence>
<protein>
    <recommendedName>
        <fullName evidence="5">SMC hinge domain-containing protein</fullName>
    </recommendedName>
</protein>
<dbReference type="AlphaFoldDB" id="A0A2G9T5M9"/>
<evidence type="ECO:0000313" key="6">
    <source>
        <dbReference type="EMBL" id="PIO52852.1"/>
    </source>
</evidence>
<dbReference type="GO" id="GO:0008278">
    <property type="term" value="C:cohesin complex"/>
    <property type="evidence" value="ECO:0007669"/>
    <property type="project" value="TreeGrafter"/>
</dbReference>
<evidence type="ECO:0000256" key="3">
    <source>
        <dbReference type="ARBA" id="ARBA00023242"/>
    </source>
</evidence>
<evidence type="ECO:0000256" key="2">
    <source>
        <dbReference type="ARBA" id="ARBA00022776"/>
    </source>
</evidence>
<dbReference type="PANTHER" id="PTHR18937">
    <property type="entry name" value="STRUCTURAL MAINTENANCE OF CHROMOSOMES SMC FAMILY MEMBER"/>
    <property type="match status" value="1"/>
</dbReference>
<dbReference type="PANTHER" id="PTHR18937:SF12">
    <property type="entry name" value="STRUCTURAL MAINTENANCE OF CHROMOSOMES PROTEIN"/>
    <property type="match status" value="1"/>
</dbReference>
<sequence>IHGRLVDLCQPSHKRFNLAVTKVLQKHMMSIVCDSEETARDAILYLKRGRDSYESHEIVVGDG</sequence>
<evidence type="ECO:0000313" key="7">
    <source>
        <dbReference type="Proteomes" id="UP000230423"/>
    </source>
</evidence>
<dbReference type="OrthoDB" id="413649at2759"/>
<dbReference type="GO" id="GO:0005634">
    <property type="term" value="C:nucleus"/>
    <property type="evidence" value="ECO:0007669"/>
    <property type="project" value="TreeGrafter"/>
</dbReference>
<keyword evidence="3" id="KW-0539">Nucleus</keyword>
<keyword evidence="2" id="KW-0498">Mitosis</keyword>
<name>A0A2G9T5M9_TELCI</name>
<dbReference type="InterPro" id="IPR010935">
    <property type="entry name" value="SMC_hinge"/>
</dbReference>
<accession>A0A2G9T5M9</accession>
<dbReference type="Gene3D" id="1.20.1060.20">
    <property type="match status" value="1"/>
</dbReference>
<dbReference type="Pfam" id="PF06470">
    <property type="entry name" value="SMC_hinge"/>
    <property type="match status" value="1"/>
</dbReference>
<dbReference type="GO" id="GO:0051301">
    <property type="term" value="P:cell division"/>
    <property type="evidence" value="ECO:0007669"/>
    <property type="project" value="UniProtKB-KW"/>
</dbReference>
<keyword evidence="7" id="KW-1185">Reference proteome</keyword>
<dbReference type="GO" id="GO:0003677">
    <property type="term" value="F:DNA binding"/>
    <property type="evidence" value="ECO:0007669"/>
    <property type="project" value="TreeGrafter"/>
</dbReference>
<dbReference type="GO" id="GO:0007062">
    <property type="term" value="P:sister chromatid cohesion"/>
    <property type="evidence" value="ECO:0007669"/>
    <property type="project" value="TreeGrafter"/>
</dbReference>
<evidence type="ECO:0000256" key="1">
    <source>
        <dbReference type="ARBA" id="ARBA00022618"/>
    </source>
</evidence>
<dbReference type="Proteomes" id="UP000230423">
    <property type="component" value="Unassembled WGS sequence"/>
</dbReference>
<keyword evidence="4" id="KW-0131">Cell cycle</keyword>
<proteinExistence type="predicted"/>
<keyword evidence="1" id="KW-0132">Cell division</keyword>